<sequence length="128" mass="14078">MSTKSILLIEHEPSIREVLYTCLSELGGWKVTLSSSIQEGVDLCMTICPDAILLDASASETDALIFIEQLKQHSITQSIPIVVITARANWFSINQLHQMGFAGAVTKPFNPATLTSQVSHLLGWHWEG</sequence>
<dbReference type="SUPFAM" id="SSF52172">
    <property type="entry name" value="CheY-like"/>
    <property type="match status" value="1"/>
</dbReference>
<evidence type="ECO:0000313" key="4">
    <source>
        <dbReference type="EMBL" id="HGW95535.1"/>
    </source>
</evidence>
<name>A0A832H3L8_9CYAN</name>
<dbReference type="EMBL" id="DSRD01000916">
    <property type="protein sequence ID" value="HGW95535.1"/>
    <property type="molecule type" value="Genomic_DNA"/>
</dbReference>
<comment type="caution">
    <text evidence="4">The sequence shown here is derived from an EMBL/GenBank/DDBJ whole genome shotgun (WGS) entry which is preliminary data.</text>
</comment>
<evidence type="ECO:0000256" key="2">
    <source>
        <dbReference type="PROSITE-ProRule" id="PRU00169"/>
    </source>
</evidence>
<dbReference type="PANTHER" id="PTHR44591:SF22">
    <property type="entry name" value="CHEY SUBFAMILY"/>
    <property type="match status" value="1"/>
</dbReference>
<feature type="modified residue" description="4-aspartylphosphate" evidence="2">
    <location>
        <position position="55"/>
    </location>
</feature>
<dbReference type="PROSITE" id="PS50110">
    <property type="entry name" value="RESPONSE_REGULATORY"/>
    <property type="match status" value="1"/>
</dbReference>
<evidence type="ECO:0000256" key="1">
    <source>
        <dbReference type="ARBA" id="ARBA00022553"/>
    </source>
</evidence>
<reference evidence="4" key="1">
    <citation type="journal article" date="2020" name="mSystems">
        <title>Genome- and Community-Level Interaction Insights into Carbon Utilization and Element Cycling Functions of Hydrothermarchaeota in Hydrothermal Sediment.</title>
        <authorList>
            <person name="Zhou Z."/>
            <person name="Liu Y."/>
            <person name="Xu W."/>
            <person name="Pan J."/>
            <person name="Luo Z.H."/>
            <person name="Li M."/>
        </authorList>
    </citation>
    <scope>NUCLEOTIDE SEQUENCE [LARGE SCALE GENOMIC DNA]</scope>
    <source>
        <strain evidence="4">SpSt-402</strain>
    </source>
</reference>
<evidence type="ECO:0000259" key="3">
    <source>
        <dbReference type="PROSITE" id="PS50110"/>
    </source>
</evidence>
<dbReference type="InterPro" id="IPR001789">
    <property type="entry name" value="Sig_transdc_resp-reg_receiver"/>
</dbReference>
<proteinExistence type="predicted"/>
<gene>
    <name evidence="4" type="ORF">ENR47_14835</name>
</gene>
<dbReference type="InterPro" id="IPR011006">
    <property type="entry name" value="CheY-like_superfamily"/>
</dbReference>
<dbReference type="PANTHER" id="PTHR44591">
    <property type="entry name" value="STRESS RESPONSE REGULATOR PROTEIN 1"/>
    <property type="match status" value="1"/>
</dbReference>
<keyword evidence="1 2" id="KW-0597">Phosphoprotein</keyword>
<dbReference type="Gene3D" id="3.40.50.2300">
    <property type="match status" value="1"/>
</dbReference>
<organism evidence="4">
    <name type="scientific">Oscillatoriales cyanobacterium SpSt-402</name>
    <dbReference type="NCBI Taxonomy" id="2282168"/>
    <lineage>
        <taxon>Bacteria</taxon>
        <taxon>Bacillati</taxon>
        <taxon>Cyanobacteriota</taxon>
        <taxon>Cyanophyceae</taxon>
        <taxon>Oscillatoriophycideae</taxon>
        <taxon>Oscillatoriales</taxon>
    </lineage>
</organism>
<dbReference type="AlphaFoldDB" id="A0A832H3L8"/>
<accession>A0A832H3L8</accession>
<dbReference type="SMART" id="SM00448">
    <property type="entry name" value="REC"/>
    <property type="match status" value="1"/>
</dbReference>
<dbReference type="Pfam" id="PF00072">
    <property type="entry name" value="Response_reg"/>
    <property type="match status" value="1"/>
</dbReference>
<protein>
    <submittedName>
        <fullName evidence="4">Response regulator</fullName>
    </submittedName>
</protein>
<feature type="domain" description="Response regulatory" evidence="3">
    <location>
        <begin position="5"/>
        <end position="122"/>
    </location>
</feature>
<dbReference type="GO" id="GO:0000160">
    <property type="term" value="P:phosphorelay signal transduction system"/>
    <property type="evidence" value="ECO:0007669"/>
    <property type="project" value="InterPro"/>
</dbReference>
<dbReference type="InterPro" id="IPR050595">
    <property type="entry name" value="Bact_response_regulator"/>
</dbReference>